<name>A0A3S5CV36_9PLAT</name>
<dbReference type="AlphaFoldDB" id="A0A3S5CV36"/>
<dbReference type="Proteomes" id="UP000784294">
    <property type="component" value="Unassembled WGS sequence"/>
</dbReference>
<reference evidence="1" key="1">
    <citation type="submission" date="2018-11" db="EMBL/GenBank/DDBJ databases">
        <authorList>
            <consortium name="Pathogen Informatics"/>
        </authorList>
    </citation>
    <scope>NUCLEOTIDE SEQUENCE</scope>
</reference>
<dbReference type="EMBL" id="CAAALY010266411">
    <property type="protein sequence ID" value="VEL40775.1"/>
    <property type="molecule type" value="Genomic_DNA"/>
</dbReference>
<protein>
    <submittedName>
        <fullName evidence="1">Uncharacterized protein</fullName>
    </submittedName>
</protein>
<organism evidence="1 2">
    <name type="scientific">Protopolystoma xenopodis</name>
    <dbReference type="NCBI Taxonomy" id="117903"/>
    <lineage>
        <taxon>Eukaryota</taxon>
        <taxon>Metazoa</taxon>
        <taxon>Spiralia</taxon>
        <taxon>Lophotrochozoa</taxon>
        <taxon>Platyhelminthes</taxon>
        <taxon>Monogenea</taxon>
        <taxon>Polyopisthocotylea</taxon>
        <taxon>Polystomatidea</taxon>
        <taxon>Polystomatidae</taxon>
        <taxon>Protopolystoma</taxon>
    </lineage>
</organism>
<proteinExistence type="predicted"/>
<keyword evidence="2" id="KW-1185">Reference proteome</keyword>
<accession>A0A3S5CV36</accession>
<evidence type="ECO:0000313" key="1">
    <source>
        <dbReference type="EMBL" id="VEL40775.1"/>
    </source>
</evidence>
<comment type="caution">
    <text evidence="1">The sequence shown here is derived from an EMBL/GenBank/DDBJ whole genome shotgun (WGS) entry which is preliminary data.</text>
</comment>
<gene>
    <name evidence="1" type="ORF">PXEA_LOCUS34215</name>
</gene>
<sequence length="97" mass="10148">MSQTSVQKACAGCGGRFEEKGVAFSPPERKQANGSDLLRSNGSILNSDWCQSRALASSGDVTSSEEQSCFLASFLPVSIVLFHSLSLSLSSSLSSLA</sequence>
<evidence type="ECO:0000313" key="2">
    <source>
        <dbReference type="Proteomes" id="UP000784294"/>
    </source>
</evidence>